<dbReference type="PROSITE" id="PS00723">
    <property type="entry name" value="POLYPRENYL_SYNTHASE_1"/>
    <property type="match status" value="1"/>
</dbReference>
<accession>A0A494W786</accession>
<dbReference type="EMBL" id="CP032869">
    <property type="protein sequence ID" value="AYL99438.1"/>
    <property type="molecule type" value="Genomic_DNA"/>
</dbReference>
<dbReference type="GO" id="GO:0046872">
    <property type="term" value="F:metal ion binding"/>
    <property type="evidence" value="ECO:0007669"/>
    <property type="project" value="UniProtKB-KW"/>
</dbReference>
<comment type="cofactor">
    <cofactor evidence="1">
        <name>Mg(2+)</name>
        <dbReference type="ChEBI" id="CHEBI:18420"/>
    </cofactor>
</comment>
<dbReference type="SUPFAM" id="SSF48576">
    <property type="entry name" value="Terpenoid synthases"/>
    <property type="match status" value="1"/>
</dbReference>
<evidence type="ECO:0000256" key="1">
    <source>
        <dbReference type="ARBA" id="ARBA00001946"/>
    </source>
</evidence>
<dbReference type="GO" id="GO:0004659">
    <property type="term" value="F:prenyltransferase activity"/>
    <property type="evidence" value="ECO:0007669"/>
    <property type="project" value="InterPro"/>
</dbReference>
<evidence type="ECO:0000313" key="7">
    <source>
        <dbReference type="EMBL" id="AYL99438.1"/>
    </source>
</evidence>
<name>A0A494W786_9SPHI</name>
<organism evidence="7 8">
    <name type="scientific">Mucilaginibacter celer</name>
    <dbReference type="NCBI Taxonomy" id="2305508"/>
    <lineage>
        <taxon>Bacteria</taxon>
        <taxon>Pseudomonadati</taxon>
        <taxon>Bacteroidota</taxon>
        <taxon>Sphingobacteriia</taxon>
        <taxon>Sphingobacteriales</taxon>
        <taxon>Sphingobacteriaceae</taxon>
        <taxon>Mucilaginibacter</taxon>
    </lineage>
</organism>
<dbReference type="InterPro" id="IPR000092">
    <property type="entry name" value="Polyprenyl_synt"/>
</dbReference>
<keyword evidence="8" id="KW-1185">Reference proteome</keyword>
<dbReference type="GO" id="GO:0008299">
    <property type="term" value="P:isoprenoid biosynthetic process"/>
    <property type="evidence" value="ECO:0007669"/>
    <property type="project" value="InterPro"/>
</dbReference>
<proteinExistence type="inferred from homology"/>
<dbReference type="PROSITE" id="PS00444">
    <property type="entry name" value="POLYPRENYL_SYNTHASE_2"/>
    <property type="match status" value="1"/>
</dbReference>
<evidence type="ECO:0000256" key="5">
    <source>
        <dbReference type="ARBA" id="ARBA00022842"/>
    </source>
</evidence>
<gene>
    <name evidence="7" type="ORF">HYN43_012965</name>
</gene>
<dbReference type="Pfam" id="PF00348">
    <property type="entry name" value="polyprenyl_synt"/>
    <property type="match status" value="1"/>
</dbReference>
<evidence type="ECO:0000256" key="3">
    <source>
        <dbReference type="ARBA" id="ARBA00022679"/>
    </source>
</evidence>
<dbReference type="PANTHER" id="PTHR12001:SF69">
    <property type="entry name" value="ALL TRANS-POLYPRENYL-DIPHOSPHATE SYNTHASE PDSS1"/>
    <property type="match status" value="1"/>
</dbReference>
<dbReference type="SFLD" id="SFLDS00005">
    <property type="entry name" value="Isoprenoid_Synthase_Type_I"/>
    <property type="match status" value="1"/>
</dbReference>
<reference evidence="7 8" key="1">
    <citation type="submission" date="2018-10" db="EMBL/GenBank/DDBJ databases">
        <title>Genome sequencing of Mucilaginibacter sp. HYN0043.</title>
        <authorList>
            <person name="Kim M."/>
            <person name="Yi H."/>
        </authorList>
    </citation>
    <scope>NUCLEOTIDE SEQUENCE [LARGE SCALE GENOMIC DNA]</scope>
    <source>
        <strain evidence="7 8">HYN0043</strain>
    </source>
</reference>
<sequence>MLRFKETLASALEPQKNYLTETELNLYNRGKKLRPVMMMLAARLISGDGELSHKVIKGSVSLEMLHVATLIHDDIIDNSLLRRGLSSVNATRGVNAAILVGDMQFVQAIRCFVDAIDTGSEMELVKLVLDTAFKICAGELDEINADPHASTKSLKNHYFEVIERKTAIMFGLACETGAAIVDGRTGEARRIGFYGRRVGRAFQIMDDLFDFLQDAATSGKILGTDLAQRRLTLPIIYAMEELGDDHLVSKIVRGTIEATPELLERGQEAIKNTSAFERSYADARFQALDALEYLKPFKHNQYYQALEDIALYTVDRSF</sequence>
<comment type="similarity">
    <text evidence="2 6">Belongs to the FPP/GGPP synthase family.</text>
</comment>
<dbReference type="CDD" id="cd00685">
    <property type="entry name" value="Trans_IPPS_HT"/>
    <property type="match status" value="1"/>
</dbReference>
<dbReference type="KEGG" id="muh:HYN43_012965"/>
<dbReference type="InterPro" id="IPR008949">
    <property type="entry name" value="Isoprenoid_synthase_dom_sf"/>
</dbReference>
<keyword evidence="5" id="KW-0460">Magnesium</keyword>
<keyword evidence="4" id="KW-0479">Metal-binding</keyword>
<dbReference type="AlphaFoldDB" id="A0A494W786"/>
<evidence type="ECO:0000256" key="2">
    <source>
        <dbReference type="ARBA" id="ARBA00006706"/>
    </source>
</evidence>
<dbReference type="OrthoDB" id="9805316at2"/>
<evidence type="ECO:0000256" key="4">
    <source>
        <dbReference type="ARBA" id="ARBA00022723"/>
    </source>
</evidence>
<keyword evidence="3 6" id="KW-0808">Transferase</keyword>
<evidence type="ECO:0000256" key="6">
    <source>
        <dbReference type="RuleBase" id="RU004466"/>
    </source>
</evidence>
<dbReference type="Proteomes" id="UP000270046">
    <property type="component" value="Chromosome"/>
</dbReference>
<dbReference type="InterPro" id="IPR033749">
    <property type="entry name" value="Polyprenyl_synt_CS"/>
</dbReference>
<evidence type="ECO:0000313" key="8">
    <source>
        <dbReference type="Proteomes" id="UP000270046"/>
    </source>
</evidence>
<dbReference type="Gene3D" id="1.10.600.10">
    <property type="entry name" value="Farnesyl Diphosphate Synthase"/>
    <property type="match status" value="1"/>
</dbReference>
<protein>
    <submittedName>
        <fullName evidence="7">Polyprenyl synthetase family protein</fullName>
    </submittedName>
</protein>
<dbReference type="PANTHER" id="PTHR12001">
    <property type="entry name" value="GERANYLGERANYL PYROPHOSPHATE SYNTHASE"/>
    <property type="match status" value="1"/>
</dbReference>